<accession>B4W205</accession>
<dbReference type="AlphaFoldDB" id="B4W205"/>
<name>B4W205_9CYAN</name>
<dbReference type="HOGENOM" id="CLU_2750822_0_0_3"/>
<dbReference type="EMBL" id="DS989869">
    <property type="protein sequence ID" value="EDX71874.1"/>
    <property type="molecule type" value="Genomic_DNA"/>
</dbReference>
<dbReference type="Proteomes" id="UP000003835">
    <property type="component" value="Unassembled WGS sequence"/>
</dbReference>
<evidence type="ECO:0000313" key="2">
    <source>
        <dbReference type="EMBL" id="EDX71874.1"/>
    </source>
</evidence>
<sequence>MSIRVNLSSTPHPQPLSHAGERGARASDPPSPVQQKRSILCPPPCQKSEASSVLPPLVGGNEGGRGERGG</sequence>
<protein>
    <submittedName>
        <fullName evidence="2">Uncharacterized protein</fullName>
    </submittedName>
</protein>
<evidence type="ECO:0000313" key="3">
    <source>
        <dbReference type="Proteomes" id="UP000003835"/>
    </source>
</evidence>
<keyword evidence="3" id="KW-1185">Reference proteome</keyword>
<proteinExistence type="predicted"/>
<feature type="region of interest" description="Disordered" evidence="1">
    <location>
        <begin position="1"/>
        <end position="70"/>
    </location>
</feature>
<feature type="compositionally biased region" description="Polar residues" evidence="1">
    <location>
        <begin position="1"/>
        <end position="11"/>
    </location>
</feature>
<evidence type="ECO:0000256" key="1">
    <source>
        <dbReference type="SAM" id="MobiDB-lite"/>
    </source>
</evidence>
<reference evidence="2 3" key="1">
    <citation type="submission" date="2008-07" db="EMBL/GenBank/DDBJ databases">
        <authorList>
            <person name="Tandeau de Marsac N."/>
            <person name="Ferriera S."/>
            <person name="Johnson J."/>
            <person name="Kravitz S."/>
            <person name="Beeson K."/>
            <person name="Sutton G."/>
            <person name="Rogers Y.-H."/>
            <person name="Friedman R."/>
            <person name="Frazier M."/>
            <person name="Venter J.C."/>
        </authorList>
    </citation>
    <scope>NUCLEOTIDE SEQUENCE [LARGE SCALE GENOMIC DNA]</scope>
    <source>
        <strain evidence="2 3">PCC 7420</strain>
    </source>
</reference>
<gene>
    <name evidence="2" type="ORF">MC7420_6960</name>
</gene>
<organism evidence="2 3">
    <name type="scientific">Coleofasciculus chthonoplastes PCC 7420</name>
    <dbReference type="NCBI Taxonomy" id="118168"/>
    <lineage>
        <taxon>Bacteria</taxon>
        <taxon>Bacillati</taxon>
        <taxon>Cyanobacteriota</taxon>
        <taxon>Cyanophyceae</taxon>
        <taxon>Coleofasciculales</taxon>
        <taxon>Coleofasciculaceae</taxon>
        <taxon>Coleofasciculus</taxon>
    </lineage>
</organism>